<dbReference type="InterPro" id="IPR010099">
    <property type="entry name" value="SDR39U1"/>
</dbReference>
<dbReference type="SUPFAM" id="SSF51735">
    <property type="entry name" value="NAD(P)-binding Rossmann-fold domains"/>
    <property type="match status" value="1"/>
</dbReference>
<dbReference type="PANTHER" id="PTHR11092">
    <property type="entry name" value="SUGAR NUCLEOTIDE EPIMERASE RELATED"/>
    <property type="match status" value="1"/>
</dbReference>
<sequence>MGHTPSITQSPRRTSRIMTIEYSHTACIPFPRRDVVKYYESAGGAARLCPDFSTTLTSGPSKGLAEGSETELEIGLPWLDGLAPVSTTVKWKARHTAYTPGESFTDTMVQGPLDSWEHTHTFSDDTFSDSGGGSSLVQDQVTAELPGKTSVLGKNWLVKRKIDKELERTFEFRTRQIVVDLTFQQQLRDAAEKGGTANKDGAIDPTTAQTFVIAGETGLVGQAISTLLRSLGHNIVALTRSSRTSRVPGMTYKRWDPSKGSLDPSLLKGASAVINLAGTSIMGRFTDDHKKSILDSRIDATTTLVDAMKEAASDGGPTTLINASASGYYGADAGTVTEDSPAGDDFLADVCQRWESTALKAEEAGIRVVLVRTGLVLSARGGLLGTQLPLYLMSGGGPLNGGEMWQPWIGIDDLAQIYIWSAFNPEVSGPINAAAPYTVKQKEFASTLAKVLHRPSVIPTPRVGPDVLMGKEGADQLALSSVKMEPEALEKNGYAFRFTDLEEALRHTLGK</sequence>
<reference evidence="4 5" key="1">
    <citation type="submission" date="2017-08" db="EMBL/GenBank/DDBJ databases">
        <title>Infants hospitalized years apart are colonized by the same room-sourced microbial strains.</title>
        <authorList>
            <person name="Brooks B."/>
            <person name="Olm M.R."/>
            <person name="Firek B.A."/>
            <person name="Baker R."/>
            <person name="Thomas B.C."/>
            <person name="Morowitz M.J."/>
            <person name="Banfield J.F."/>
        </authorList>
    </citation>
    <scope>NUCLEOTIDE SEQUENCE [LARGE SCALE GENOMIC DNA]</scope>
    <source>
        <strain evidence="4">S2_003_000_R1_3</strain>
    </source>
</reference>
<dbReference type="InterPro" id="IPR023393">
    <property type="entry name" value="START-like_dom_sf"/>
</dbReference>
<dbReference type="AlphaFoldDB" id="A0A2W5SYN3"/>
<evidence type="ECO:0000313" key="4">
    <source>
        <dbReference type="EMBL" id="PZR05753.1"/>
    </source>
</evidence>
<evidence type="ECO:0000259" key="2">
    <source>
        <dbReference type="Pfam" id="PF01370"/>
    </source>
</evidence>
<dbReference type="Proteomes" id="UP000249432">
    <property type="component" value="Unassembled WGS sequence"/>
</dbReference>
<feature type="domain" description="DUF1731" evidence="3">
    <location>
        <begin position="461"/>
        <end position="507"/>
    </location>
</feature>
<dbReference type="Pfam" id="PF01370">
    <property type="entry name" value="Epimerase"/>
    <property type="match status" value="1"/>
</dbReference>
<dbReference type="NCBIfam" id="TIGR01777">
    <property type="entry name" value="yfcH"/>
    <property type="match status" value="1"/>
</dbReference>
<dbReference type="SUPFAM" id="SSF55961">
    <property type="entry name" value="Bet v1-like"/>
    <property type="match status" value="1"/>
</dbReference>
<dbReference type="Gene3D" id="3.40.50.720">
    <property type="entry name" value="NAD(P)-binding Rossmann-like Domain"/>
    <property type="match status" value="1"/>
</dbReference>
<dbReference type="Gene3D" id="3.30.530.20">
    <property type="match status" value="1"/>
</dbReference>
<evidence type="ECO:0000259" key="3">
    <source>
        <dbReference type="Pfam" id="PF08338"/>
    </source>
</evidence>
<dbReference type="EMBL" id="QFRA01000005">
    <property type="protein sequence ID" value="PZR05753.1"/>
    <property type="molecule type" value="Genomic_DNA"/>
</dbReference>
<gene>
    <name evidence="4" type="ORF">DI525_03690</name>
</gene>
<protein>
    <submittedName>
        <fullName evidence="4">TIGR01777 family protein</fullName>
    </submittedName>
</protein>
<accession>A0A2W5SYN3</accession>
<evidence type="ECO:0000313" key="5">
    <source>
        <dbReference type="Proteomes" id="UP000249432"/>
    </source>
</evidence>
<evidence type="ECO:0000256" key="1">
    <source>
        <dbReference type="ARBA" id="ARBA00009353"/>
    </source>
</evidence>
<dbReference type="InterPro" id="IPR013549">
    <property type="entry name" value="DUF1731"/>
</dbReference>
<feature type="domain" description="NAD-dependent epimerase/dehydratase" evidence="2">
    <location>
        <begin position="212"/>
        <end position="426"/>
    </location>
</feature>
<organism evidence="4 5">
    <name type="scientific">Corynebacterium kroppenstedtii</name>
    <dbReference type="NCBI Taxonomy" id="161879"/>
    <lineage>
        <taxon>Bacteria</taxon>
        <taxon>Bacillati</taxon>
        <taxon>Actinomycetota</taxon>
        <taxon>Actinomycetes</taxon>
        <taxon>Mycobacteriales</taxon>
        <taxon>Corynebacteriaceae</taxon>
        <taxon>Corynebacterium</taxon>
    </lineage>
</organism>
<dbReference type="InterPro" id="IPR036291">
    <property type="entry name" value="NAD(P)-bd_dom_sf"/>
</dbReference>
<dbReference type="InterPro" id="IPR001509">
    <property type="entry name" value="Epimerase_deHydtase"/>
</dbReference>
<dbReference type="Pfam" id="PF08338">
    <property type="entry name" value="DUF1731"/>
    <property type="match status" value="1"/>
</dbReference>
<name>A0A2W5SYN3_9CORY</name>
<comment type="caution">
    <text evidence="4">The sequence shown here is derived from an EMBL/GenBank/DDBJ whole genome shotgun (WGS) entry which is preliminary data.</text>
</comment>
<dbReference type="PANTHER" id="PTHR11092:SF0">
    <property type="entry name" value="EPIMERASE FAMILY PROTEIN SDR39U1"/>
    <property type="match status" value="1"/>
</dbReference>
<comment type="similarity">
    <text evidence="1">Belongs to the NAD(P)-dependent epimerase/dehydratase family. SDR39U1 subfamily.</text>
</comment>
<proteinExistence type="inferred from homology"/>